<organism evidence="1 2">
    <name type="scientific">Tritrichomonas foetus</name>
    <dbReference type="NCBI Taxonomy" id="1144522"/>
    <lineage>
        <taxon>Eukaryota</taxon>
        <taxon>Metamonada</taxon>
        <taxon>Parabasalia</taxon>
        <taxon>Tritrichomonadida</taxon>
        <taxon>Tritrichomonadidae</taxon>
        <taxon>Tritrichomonas</taxon>
    </lineage>
</organism>
<dbReference type="AlphaFoldDB" id="A0A1J4JUJ1"/>
<protein>
    <submittedName>
        <fullName evidence="1">Uncharacterized protein</fullName>
    </submittedName>
</protein>
<dbReference type="EMBL" id="MLAK01000924">
    <property type="protein sequence ID" value="OHT01188.1"/>
    <property type="molecule type" value="Genomic_DNA"/>
</dbReference>
<dbReference type="Proteomes" id="UP000179807">
    <property type="component" value="Unassembled WGS sequence"/>
</dbReference>
<dbReference type="OrthoDB" id="434695at2759"/>
<keyword evidence="2" id="KW-1185">Reference proteome</keyword>
<evidence type="ECO:0000313" key="2">
    <source>
        <dbReference type="Proteomes" id="UP000179807"/>
    </source>
</evidence>
<dbReference type="GO" id="GO:0034044">
    <property type="term" value="C:exomer complex"/>
    <property type="evidence" value="ECO:0007669"/>
    <property type="project" value="UniProtKB-ARBA"/>
</dbReference>
<dbReference type="GO" id="GO:0006893">
    <property type="term" value="P:Golgi to plasma membrane transport"/>
    <property type="evidence" value="ECO:0007669"/>
    <property type="project" value="TreeGrafter"/>
</dbReference>
<comment type="caution">
    <text evidence="1">The sequence shown here is derived from an EMBL/GenBank/DDBJ whole genome shotgun (WGS) entry which is preliminary data.</text>
</comment>
<dbReference type="GeneID" id="94842999"/>
<evidence type="ECO:0000313" key="1">
    <source>
        <dbReference type="EMBL" id="OHT01188.1"/>
    </source>
</evidence>
<dbReference type="InterPro" id="IPR015374">
    <property type="entry name" value="ChAPs"/>
</dbReference>
<dbReference type="RefSeq" id="XP_068354324.1">
    <property type="nucleotide sequence ID" value="XM_068508295.1"/>
</dbReference>
<proteinExistence type="predicted"/>
<accession>A0A1J4JUJ1</accession>
<dbReference type="Gene3D" id="1.25.40.10">
    <property type="entry name" value="Tetratricopeptide repeat domain"/>
    <property type="match status" value="1"/>
</dbReference>
<dbReference type="VEuPathDB" id="TrichDB:TRFO_32072"/>
<gene>
    <name evidence="1" type="ORF">TRFO_32072</name>
</gene>
<sequence>MSSTIKNLHEITGRPLLRERHLACSSPVTGLGPDDLVVIDKQEKAFLQMPIIVFSYHQVCGFSYDDPNLFSKYFEDLINRQEKGSYLPFTKTYKITKGRIFTYNSFTKNDICITALPGKKECSVRIQNKEEIQLTDETWRQIKICTILRYYRASQPLLYSLFGSRIVRSFALRVFKINQNLSYDDFCYCVENHSLTDEFVSSFASGLLISLTTQEITAFIFHYQQKLPTLFYHLARFISPKCEFSSVFYPLLENHTDLFCDDLDTIIPLAKYLFVNNRITECKKFQPLFINSIWSSPQCALFIANLAIRENNVNKALVYLNTACYAKNWPSTTFDVRAPTVNKVNHEQKFNNPMCEARVINSPLIGVNSDYIKTVYKIIQFPDFQKIWDEFCNNKKYGISQRNYMNWPSNNFEITETKNKEELYLFDPGVEINNPDYEYLKTLPIAPYLNDAIKDTKSMLSKRNDFINREFDSKTEMFNIILLALRIDDQELLKKCFVWGLNNEISGIEKMLFIYAKISGADLDMNSLSNIIVKMPTQTEENVLIFLDDIAKAFSKLNKTPKAE</sequence>
<dbReference type="Pfam" id="PF09295">
    <property type="entry name" value="ChAPs"/>
    <property type="match status" value="1"/>
</dbReference>
<dbReference type="InterPro" id="IPR011990">
    <property type="entry name" value="TPR-like_helical_dom_sf"/>
</dbReference>
<reference evidence="1" key="1">
    <citation type="submission" date="2016-10" db="EMBL/GenBank/DDBJ databases">
        <authorList>
            <person name="Benchimol M."/>
            <person name="Almeida L.G."/>
            <person name="Vasconcelos A.T."/>
            <person name="Perreira-Neves A."/>
            <person name="Rosa I.A."/>
            <person name="Tasca T."/>
            <person name="Bogo M.R."/>
            <person name="de Souza W."/>
        </authorList>
    </citation>
    <scope>NUCLEOTIDE SEQUENCE [LARGE SCALE GENOMIC DNA]</scope>
    <source>
        <strain evidence="1">K</strain>
    </source>
</reference>
<dbReference type="PANTHER" id="PTHR31975:SF1">
    <property type="entry name" value="BUD SITE SELECTION PROTEIN 7-RELATED"/>
    <property type="match status" value="1"/>
</dbReference>
<dbReference type="PANTHER" id="PTHR31975">
    <property type="entry name" value="BUD SITE SELECTION PROTEIN 7-RELATED"/>
    <property type="match status" value="1"/>
</dbReference>
<name>A0A1J4JUJ1_9EUKA</name>